<dbReference type="GO" id="GO:0004175">
    <property type="term" value="F:endopeptidase activity"/>
    <property type="evidence" value="ECO:0007669"/>
    <property type="project" value="UniProtKB-ARBA"/>
</dbReference>
<name>F0T0M7_SYNGF</name>
<reference evidence="4" key="2">
    <citation type="submission" date="2011-02" db="EMBL/GenBank/DDBJ databases">
        <title>The complete genome of Syntrophobotulus glycolicus DSM 8271.</title>
        <authorList>
            <person name="Lucas S."/>
            <person name="Copeland A."/>
            <person name="Lapidus A."/>
            <person name="Bruce D."/>
            <person name="Goodwin L."/>
            <person name="Pitluck S."/>
            <person name="Kyrpides N."/>
            <person name="Mavromatis K."/>
            <person name="Pagani I."/>
            <person name="Ivanova N."/>
            <person name="Mikhailova N."/>
            <person name="Chertkov O."/>
            <person name="Held B."/>
            <person name="Detter J.C."/>
            <person name="Tapia R."/>
            <person name="Han C."/>
            <person name="Land M."/>
            <person name="Hauser L."/>
            <person name="Markowitz V."/>
            <person name="Cheng J.-F."/>
            <person name="Hugenholtz P."/>
            <person name="Woyke T."/>
            <person name="Wu D."/>
            <person name="Spring S."/>
            <person name="Schroeder M."/>
            <person name="Brambilla E."/>
            <person name="Klenk H.-P."/>
            <person name="Eisen J.A."/>
        </authorList>
    </citation>
    <scope>NUCLEOTIDE SEQUENCE [LARGE SCALE GENOMIC DNA]</scope>
    <source>
        <strain evidence="4">DSM 8271 / FlGlyR</strain>
    </source>
</reference>
<keyword evidence="1" id="KW-0812">Transmembrane</keyword>
<gene>
    <name evidence="3" type="ordered locus">Sgly_0730</name>
</gene>
<dbReference type="InterPro" id="IPR003675">
    <property type="entry name" value="Rce1/LyrA-like_dom"/>
</dbReference>
<dbReference type="GO" id="GO:0080120">
    <property type="term" value="P:CAAX-box protein maturation"/>
    <property type="evidence" value="ECO:0007669"/>
    <property type="project" value="UniProtKB-ARBA"/>
</dbReference>
<organism evidence="3 4">
    <name type="scientific">Syntrophobotulus glycolicus (strain DSM 8271 / FlGlyR)</name>
    <dbReference type="NCBI Taxonomy" id="645991"/>
    <lineage>
        <taxon>Bacteria</taxon>
        <taxon>Bacillati</taxon>
        <taxon>Bacillota</taxon>
        <taxon>Clostridia</taxon>
        <taxon>Eubacteriales</taxon>
        <taxon>Desulfitobacteriaceae</taxon>
        <taxon>Syntrophobotulus</taxon>
    </lineage>
</organism>
<evidence type="ECO:0000256" key="1">
    <source>
        <dbReference type="SAM" id="Phobius"/>
    </source>
</evidence>
<dbReference type="PANTHER" id="PTHR43592:SF15">
    <property type="entry name" value="CAAX AMINO TERMINAL PROTEASE FAMILY PROTEIN"/>
    <property type="match status" value="1"/>
</dbReference>
<protein>
    <submittedName>
        <fullName evidence="3">Abortive infection protein</fullName>
    </submittedName>
</protein>
<feature type="transmembrane region" description="Helical" evidence="1">
    <location>
        <begin position="82"/>
        <end position="108"/>
    </location>
</feature>
<keyword evidence="1" id="KW-1133">Transmembrane helix</keyword>
<reference evidence="3 4" key="1">
    <citation type="journal article" date="2011" name="Stand. Genomic Sci.">
        <title>Complete genome sequence of Syntrophobotulus glycolicus type strain (FlGlyR).</title>
        <authorList>
            <person name="Han C."/>
            <person name="Mwirichia R."/>
            <person name="Chertkov O."/>
            <person name="Held B."/>
            <person name="Lapidus A."/>
            <person name="Nolan M."/>
            <person name="Lucas S."/>
            <person name="Hammon N."/>
            <person name="Deshpande S."/>
            <person name="Cheng J.F."/>
            <person name="Tapia R."/>
            <person name="Goodwin L."/>
            <person name="Pitluck S."/>
            <person name="Huntemann M."/>
            <person name="Liolios K."/>
            <person name="Ivanova N."/>
            <person name="Pagani I."/>
            <person name="Mavromatis K."/>
            <person name="Ovchinikova G."/>
            <person name="Pati A."/>
            <person name="Chen A."/>
            <person name="Palaniappan K."/>
            <person name="Land M."/>
            <person name="Hauser L."/>
            <person name="Brambilla E.M."/>
            <person name="Rohde M."/>
            <person name="Spring S."/>
            <person name="Sikorski J."/>
            <person name="Goker M."/>
            <person name="Woyke T."/>
            <person name="Bristow J."/>
            <person name="Eisen J.A."/>
            <person name="Markowitz V."/>
            <person name="Hugenholtz P."/>
            <person name="Kyrpides N.C."/>
            <person name="Klenk H.P."/>
            <person name="Detter J.C."/>
        </authorList>
    </citation>
    <scope>NUCLEOTIDE SEQUENCE [LARGE SCALE GENOMIC DNA]</scope>
    <source>
        <strain evidence="4">DSM 8271 / FlGlyR</strain>
    </source>
</reference>
<dbReference type="AlphaFoldDB" id="F0T0M7"/>
<feature type="transmembrane region" description="Helical" evidence="1">
    <location>
        <begin position="128"/>
        <end position="152"/>
    </location>
</feature>
<dbReference type="Pfam" id="PF02517">
    <property type="entry name" value="Rce1-like"/>
    <property type="match status" value="1"/>
</dbReference>
<evidence type="ECO:0000313" key="4">
    <source>
        <dbReference type="Proteomes" id="UP000007488"/>
    </source>
</evidence>
<dbReference type="Proteomes" id="UP000007488">
    <property type="component" value="Chromosome"/>
</dbReference>
<accession>F0T0M7</accession>
<proteinExistence type="predicted"/>
<dbReference type="eggNOG" id="COG1266">
    <property type="taxonomic scope" value="Bacteria"/>
</dbReference>
<dbReference type="PANTHER" id="PTHR43592">
    <property type="entry name" value="CAAX AMINO TERMINAL PROTEASE"/>
    <property type="match status" value="1"/>
</dbReference>
<evidence type="ECO:0000313" key="3">
    <source>
        <dbReference type="EMBL" id="ADY55092.1"/>
    </source>
</evidence>
<feature type="domain" description="CAAX prenyl protease 2/Lysostaphin resistance protein A-like" evidence="2">
    <location>
        <begin position="126"/>
        <end position="215"/>
    </location>
</feature>
<dbReference type="RefSeq" id="WP_013623963.1">
    <property type="nucleotide sequence ID" value="NC_015172.1"/>
</dbReference>
<feature type="transmembrane region" description="Helical" evidence="1">
    <location>
        <begin position="202"/>
        <end position="222"/>
    </location>
</feature>
<dbReference type="OrthoDB" id="9782250at2"/>
<keyword evidence="1" id="KW-0472">Membrane</keyword>
<feature type="transmembrane region" description="Helical" evidence="1">
    <location>
        <begin position="164"/>
        <end position="196"/>
    </location>
</feature>
<sequence length="226" mass="25085">MKEAKWNFWQALFVILLIYGAEVFLGWMNPSLNVEILTGFLKYFGIGIGETLLVLLGLFLFIKIIRASFADLGLSSLKPVHLFTGLTGGIFLFAITGLLGTFIASILGTPSPQSFAMAVSGADSIWKYVFLFILGGLLAPFQEEVIFRGLIYPPLRGDYGKWKGILLTATFFAAMHFDLMRFIPLLAGGIVLTWLYEQSKSLWPAVIAHSTWNILMIILIIVQKGL</sequence>
<dbReference type="KEGG" id="sgy:Sgly_0730"/>
<keyword evidence="4" id="KW-1185">Reference proteome</keyword>
<evidence type="ECO:0000259" key="2">
    <source>
        <dbReference type="Pfam" id="PF02517"/>
    </source>
</evidence>
<dbReference type="STRING" id="645991.Sgly_0730"/>
<feature type="transmembrane region" description="Helical" evidence="1">
    <location>
        <begin position="40"/>
        <end position="62"/>
    </location>
</feature>
<dbReference type="EMBL" id="CP002547">
    <property type="protein sequence ID" value="ADY55092.1"/>
    <property type="molecule type" value="Genomic_DNA"/>
</dbReference>
<dbReference type="HOGENOM" id="CLU_098598_0_0_9"/>
<feature type="transmembrane region" description="Helical" evidence="1">
    <location>
        <begin position="7"/>
        <end position="28"/>
    </location>
</feature>